<reference evidence="2" key="1">
    <citation type="submission" date="2013-02" db="EMBL/GenBank/DDBJ databases">
        <title>Comparative genomics of Borrelia species.</title>
        <authorList>
            <person name="Schwan T.G."/>
            <person name="Raffel S.J."/>
            <person name="Porcella S.F."/>
        </authorList>
    </citation>
    <scope>NUCLEOTIDE SEQUENCE</scope>
    <source>
        <strain evidence="2">YOR</strain>
        <plasmid evidence="2">unnamed</plasmid>
    </source>
</reference>
<dbReference type="InterPro" id="IPR058057">
    <property type="entry name" value="BBH37-like"/>
</dbReference>
<dbReference type="RefSeq" id="WP_025434337.1">
    <property type="nucleotide sequence ID" value="NZ_CP004168.1"/>
</dbReference>
<geneLocation type="plasmid" evidence="2">
    <name>unnamed</name>
</geneLocation>
<proteinExistence type="predicted"/>
<dbReference type="Pfam" id="PF25672">
    <property type="entry name" value="BBH37"/>
    <property type="match status" value="1"/>
</dbReference>
<accession>W5SBG6</accession>
<feature type="domain" description="BBH37-like helical" evidence="1">
    <location>
        <begin position="39"/>
        <end position="87"/>
    </location>
</feature>
<organism evidence="2">
    <name type="scientific">Borrelia nietonii YOR</name>
    <dbReference type="NCBI Taxonomy" id="1293576"/>
    <lineage>
        <taxon>Bacteria</taxon>
        <taxon>Pseudomonadati</taxon>
        <taxon>Spirochaetota</taxon>
        <taxon>Spirochaetia</taxon>
        <taxon>Spirochaetales</taxon>
        <taxon>Borreliaceae</taxon>
        <taxon>Borrelia</taxon>
        <taxon>Borrelia nietonii</taxon>
    </lineage>
</organism>
<keyword evidence="2" id="KW-0614">Plasmid</keyword>
<dbReference type="AlphaFoldDB" id="W5SBG6"/>
<dbReference type="HOGENOM" id="CLU_189719_0_0_12"/>
<name>W5SBG6_9SPIR</name>
<evidence type="ECO:0000259" key="1">
    <source>
        <dbReference type="Pfam" id="PF25672"/>
    </source>
</evidence>
<dbReference type="NCBIfam" id="NF033721">
    <property type="entry name" value="P12_lipo"/>
    <property type="match status" value="1"/>
</dbReference>
<sequence length="88" mass="10012">MEEGEVRQVVQGDPVASVNDSIPILQYPQQETIEIEEKDLIPSTKEEKEADKAIKEVERALGDSGFQQLIKNAHELKDKYKQLESVFL</sequence>
<evidence type="ECO:0000313" key="2">
    <source>
        <dbReference type="EMBL" id="AHH04297.1"/>
    </source>
</evidence>
<dbReference type="EMBL" id="CP004168">
    <property type="protein sequence ID" value="AHH04297.1"/>
    <property type="molecule type" value="Genomic_DNA"/>
</dbReference>
<gene>
    <name evidence="2" type="ORF">BHY_1346</name>
</gene>
<dbReference type="InterPro" id="IPR057717">
    <property type="entry name" value="BBH37-like_helical"/>
</dbReference>
<protein>
    <recommendedName>
        <fullName evidence="1">BBH37-like helical domain-containing protein</fullName>
    </recommendedName>
</protein>